<dbReference type="PANTHER" id="PTHR10146:SF14">
    <property type="entry name" value="PYRIDOXAL PHOSPHATE HOMEOSTASIS PROTEIN"/>
    <property type="match status" value="1"/>
</dbReference>
<dbReference type="InterPro" id="IPR011078">
    <property type="entry name" value="PyrdxlP_homeostasis"/>
</dbReference>
<name>M1YFX2_NITG3</name>
<dbReference type="OrthoDB" id="9804072at2"/>
<comment type="cofactor">
    <cofactor evidence="3">
        <name>pyridoxal 5'-phosphate</name>
        <dbReference type="ChEBI" id="CHEBI:597326"/>
    </cofactor>
</comment>
<feature type="modified residue" description="N6-(pyridoxal phosphate)lysine" evidence="2 3">
    <location>
        <position position="36"/>
    </location>
</feature>
<dbReference type="HAMAP" id="MF_02087">
    <property type="entry name" value="PLP_homeostasis"/>
    <property type="match status" value="1"/>
</dbReference>
<evidence type="ECO:0000256" key="2">
    <source>
        <dbReference type="HAMAP-Rule" id="MF_02087"/>
    </source>
</evidence>
<evidence type="ECO:0000259" key="5">
    <source>
        <dbReference type="Pfam" id="PF01168"/>
    </source>
</evidence>
<dbReference type="FunFam" id="3.20.20.10:FF:000018">
    <property type="entry name" value="Pyridoxal phosphate homeostasis protein"/>
    <property type="match status" value="1"/>
</dbReference>
<accession>M1YFX2</accession>
<reference evidence="6 7" key="1">
    <citation type="journal article" date="2013" name="Front. Microbiol.">
        <title>The genome of Nitrospina gracilis illuminates the metabolism and evolution of the major marine nitrite oxidizer.</title>
        <authorList>
            <person name="Luecker S."/>
            <person name="Nowka B."/>
            <person name="Rattei T."/>
            <person name="Spieck E."/>
            <person name="and Daims H."/>
        </authorList>
    </citation>
    <scope>NUCLEOTIDE SEQUENCE [LARGE SCALE GENOMIC DNA]</scope>
    <source>
        <strain evidence="6 7">3/211</strain>
    </source>
</reference>
<evidence type="ECO:0000256" key="1">
    <source>
        <dbReference type="ARBA" id="ARBA00022898"/>
    </source>
</evidence>
<proteinExistence type="inferred from homology"/>
<comment type="caution">
    <text evidence="6">The sequence shown here is derived from an EMBL/GenBank/DDBJ whole genome shotgun (WGS) entry which is preliminary data.</text>
</comment>
<dbReference type="AlphaFoldDB" id="M1YFX2"/>
<dbReference type="PROSITE" id="PS01211">
    <property type="entry name" value="UPF0001"/>
    <property type="match status" value="1"/>
</dbReference>
<evidence type="ECO:0000313" key="7">
    <source>
        <dbReference type="Proteomes" id="UP000011704"/>
    </source>
</evidence>
<dbReference type="PIRSF" id="PIRSF004848">
    <property type="entry name" value="YBL036c_PLPDEIII"/>
    <property type="match status" value="1"/>
</dbReference>
<comment type="function">
    <text evidence="2">Pyridoxal 5'-phosphate (PLP)-binding protein, which is involved in PLP homeostasis.</text>
</comment>
<dbReference type="Proteomes" id="UP000011704">
    <property type="component" value="Unassembled WGS sequence"/>
</dbReference>
<evidence type="ECO:0000256" key="4">
    <source>
        <dbReference type="RuleBase" id="RU004514"/>
    </source>
</evidence>
<dbReference type="STRING" id="1266370.NITGR_1020009"/>
<dbReference type="Pfam" id="PF01168">
    <property type="entry name" value="Ala_racemase_N"/>
    <property type="match status" value="1"/>
</dbReference>
<organism evidence="6 7">
    <name type="scientific">Nitrospina gracilis (strain 3/211)</name>
    <dbReference type="NCBI Taxonomy" id="1266370"/>
    <lineage>
        <taxon>Bacteria</taxon>
        <taxon>Pseudomonadati</taxon>
        <taxon>Nitrospinota/Tectimicrobiota group</taxon>
        <taxon>Nitrospinota</taxon>
        <taxon>Nitrospinia</taxon>
        <taxon>Nitrospinales</taxon>
        <taxon>Nitrospinaceae</taxon>
        <taxon>Nitrospina</taxon>
    </lineage>
</organism>
<dbReference type="PANTHER" id="PTHR10146">
    <property type="entry name" value="PROLINE SYNTHETASE CO-TRANSCRIBED BACTERIAL HOMOLOG PROTEIN"/>
    <property type="match status" value="1"/>
</dbReference>
<protein>
    <recommendedName>
        <fullName evidence="2">Pyridoxal phosphate homeostasis protein</fullName>
        <shortName evidence="2">PLP homeostasis protein</shortName>
    </recommendedName>
</protein>
<keyword evidence="1 2" id="KW-0663">Pyridoxal phosphate</keyword>
<comment type="similarity">
    <text evidence="2 4">Belongs to the pyridoxal phosphate-binding protein YggS/PROSC family.</text>
</comment>
<gene>
    <name evidence="6" type="primary">yggS</name>
    <name evidence="6" type="ORF">NITGR_1020009</name>
</gene>
<evidence type="ECO:0000256" key="3">
    <source>
        <dbReference type="PIRSR" id="PIRSR004848-1"/>
    </source>
</evidence>
<feature type="domain" description="Alanine racemase N-terminal" evidence="5">
    <location>
        <begin position="7"/>
        <end position="229"/>
    </location>
</feature>
<evidence type="ECO:0000313" key="6">
    <source>
        <dbReference type="EMBL" id="CCQ89347.1"/>
    </source>
</evidence>
<dbReference type="GO" id="GO:0030170">
    <property type="term" value="F:pyridoxal phosphate binding"/>
    <property type="evidence" value="ECO:0007669"/>
    <property type="project" value="UniProtKB-UniRule"/>
</dbReference>
<sequence>MTSVADNLAVIRQRIREAALRAGRDPASVHLLAVSKTVPMERILDACRAGVNVFGENKVQEAVGKLESPGAADCRWHFIGHLQKNKVKYVVGRFDLIHSVDSIELAEKLNAESEKQGMVTNALIQVNVSGEASKYGVDPDHLGDLLRRSGALSGIAVKGLMTIPPYTPDAEEARKHFVSLRTLRDRMCEKAIPGVTLTELSMGMSHDFEIAIEEGATWVRVGTALFGERAG</sequence>
<dbReference type="InterPro" id="IPR001608">
    <property type="entry name" value="Ala_racemase_N"/>
</dbReference>
<dbReference type="Gene3D" id="3.20.20.10">
    <property type="entry name" value="Alanine racemase"/>
    <property type="match status" value="1"/>
</dbReference>
<dbReference type="NCBIfam" id="TIGR00044">
    <property type="entry name" value="YggS family pyridoxal phosphate-dependent enzyme"/>
    <property type="match status" value="1"/>
</dbReference>
<keyword evidence="7" id="KW-1185">Reference proteome</keyword>
<dbReference type="HOGENOM" id="CLU_059988_1_0_0"/>
<dbReference type="RefSeq" id="WP_005005673.1">
    <property type="nucleotide sequence ID" value="NZ_HG422173.1"/>
</dbReference>
<dbReference type="InParanoid" id="M1YFX2"/>
<dbReference type="CDD" id="cd00635">
    <property type="entry name" value="PLPDE_III_YBL036c_like"/>
    <property type="match status" value="1"/>
</dbReference>
<dbReference type="InterPro" id="IPR029066">
    <property type="entry name" value="PLP-binding_barrel"/>
</dbReference>
<dbReference type="SUPFAM" id="SSF51419">
    <property type="entry name" value="PLP-binding barrel"/>
    <property type="match status" value="1"/>
</dbReference>
<dbReference type="FunCoup" id="M1YFX2">
    <property type="interactions" value="457"/>
</dbReference>
<dbReference type="EMBL" id="CAQJ01000005">
    <property type="protein sequence ID" value="CCQ89347.1"/>
    <property type="molecule type" value="Genomic_DNA"/>
</dbReference>